<accession>A0A9D6V3C5</accession>
<evidence type="ECO:0000313" key="1">
    <source>
        <dbReference type="EMBL" id="MBI5248422.1"/>
    </source>
</evidence>
<name>A0A9D6V3C5_9BACT</name>
<sequence length="382" mass="42323">MSAIRIDRLISTAGAGPSETYDPVSLAGFWQWDLNDEARFSITVPDKYRAGNDLFLRIQESTPSMSARHKWQIKTLLIRPGMHVTAEETASETSTLEAVSPSIADQLASRMISGTGALVAGRVNGVEIAPWDLVSFTLKRVAASSGEDPNPVKVLALSVELYTDETSVSDCAGRTGIIVDTVRDLFNEEGGGFLSDQFILRAINRCQKELAQEDYWRRESWIGCVAGADRTELLTSIPDYQSIHQVHFSGCASPMKALAGFQEYEELKAASNRVGTPQYFVIQNTGMYVWPAPAQDLESGFCVYHSYLPGDITCTPVNPNPPVPKAHDNVFVYFVLKEAFLRDRHAPGADIKFQEYSALYQREKQKLLGEGEPPNLSLRSYR</sequence>
<dbReference type="Proteomes" id="UP000807825">
    <property type="component" value="Unassembled WGS sequence"/>
</dbReference>
<comment type="caution">
    <text evidence="1">The sequence shown here is derived from an EMBL/GenBank/DDBJ whole genome shotgun (WGS) entry which is preliminary data.</text>
</comment>
<reference evidence="1" key="1">
    <citation type="submission" date="2020-07" db="EMBL/GenBank/DDBJ databases">
        <title>Huge and variable diversity of episymbiotic CPR bacteria and DPANN archaea in groundwater ecosystems.</title>
        <authorList>
            <person name="He C.Y."/>
            <person name="Keren R."/>
            <person name="Whittaker M."/>
            <person name="Farag I.F."/>
            <person name="Doudna J."/>
            <person name="Cate J.H.D."/>
            <person name="Banfield J.F."/>
        </authorList>
    </citation>
    <scope>NUCLEOTIDE SEQUENCE</scope>
    <source>
        <strain evidence="1">NC_groundwater_1664_Pr3_B-0.1um_52_9</strain>
    </source>
</reference>
<protein>
    <submittedName>
        <fullName evidence="1">Uncharacterized protein</fullName>
    </submittedName>
</protein>
<dbReference type="InterPro" id="IPR056209">
    <property type="entry name" value="SU10_adaptor"/>
</dbReference>
<dbReference type="Pfam" id="PF24175">
    <property type="entry name" value="SU10_adaptor"/>
    <property type="match status" value="1"/>
</dbReference>
<dbReference type="AlphaFoldDB" id="A0A9D6V3C5"/>
<gene>
    <name evidence="1" type="ORF">HY912_02910</name>
</gene>
<dbReference type="EMBL" id="JACRDE010000089">
    <property type="protein sequence ID" value="MBI5248422.1"/>
    <property type="molecule type" value="Genomic_DNA"/>
</dbReference>
<proteinExistence type="predicted"/>
<organism evidence="1 2">
    <name type="scientific">Desulfomonile tiedjei</name>
    <dbReference type="NCBI Taxonomy" id="2358"/>
    <lineage>
        <taxon>Bacteria</taxon>
        <taxon>Pseudomonadati</taxon>
        <taxon>Thermodesulfobacteriota</taxon>
        <taxon>Desulfomonilia</taxon>
        <taxon>Desulfomonilales</taxon>
        <taxon>Desulfomonilaceae</taxon>
        <taxon>Desulfomonile</taxon>
    </lineage>
</organism>
<evidence type="ECO:0000313" key="2">
    <source>
        <dbReference type="Proteomes" id="UP000807825"/>
    </source>
</evidence>